<evidence type="ECO:0000256" key="3">
    <source>
        <dbReference type="ARBA" id="ARBA00022692"/>
    </source>
</evidence>
<dbReference type="EMBL" id="CP036498">
    <property type="protein sequence ID" value="QUS40633.1"/>
    <property type="molecule type" value="Genomic_DNA"/>
</dbReference>
<evidence type="ECO:0000256" key="1">
    <source>
        <dbReference type="ARBA" id="ARBA00004651"/>
    </source>
</evidence>
<dbReference type="CDD" id="cd17324">
    <property type="entry name" value="MFS_NepI_like"/>
    <property type="match status" value="1"/>
</dbReference>
<dbReference type="Proteomes" id="UP000682843">
    <property type="component" value="Chromosome"/>
</dbReference>
<protein>
    <submittedName>
        <fullName evidence="8">MFS transporter</fullName>
    </submittedName>
</protein>
<keyword evidence="9" id="KW-1185">Reference proteome</keyword>
<keyword evidence="5 6" id="KW-0472">Membrane</keyword>
<feature type="transmembrane region" description="Helical" evidence="6">
    <location>
        <begin position="47"/>
        <end position="65"/>
    </location>
</feature>
<evidence type="ECO:0000256" key="2">
    <source>
        <dbReference type="ARBA" id="ARBA00022475"/>
    </source>
</evidence>
<feature type="transmembrane region" description="Helical" evidence="6">
    <location>
        <begin position="207"/>
        <end position="231"/>
    </location>
</feature>
<keyword evidence="4 6" id="KW-1133">Transmembrane helix</keyword>
<feature type="transmembrane region" description="Helical" evidence="6">
    <location>
        <begin position="102"/>
        <end position="126"/>
    </location>
</feature>
<organism evidence="8 9">
    <name type="scientific">Tardiphaga alba</name>
    <dbReference type="NCBI Taxonomy" id="340268"/>
    <lineage>
        <taxon>Bacteria</taxon>
        <taxon>Pseudomonadati</taxon>
        <taxon>Pseudomonadota</taxon>
        <taxon>Alphaproteobacteria</taxon>
        <taxon>Hyphomicrobiales</taxon>
        <taxon>Nitrobacteraceae</taxon>
        <taxon>Tardiphaga</taxon>
    </lineage>
</organism>
<feature type="transmembrane region" description="Helical" evidence="6">
    <location>
        <begin position="321"/>
        <end position="342"/>
    </location>
</feature>
<feature type="transmembrane region" description="Helical" evidence="6">
    <location>
        <begin position="166"/>
        <end position="186"/>
    </location>
</feature>
<dbReference type="PANTHER" id="PTHR43124:SF10">
    <property type="entry name" value="PURINE EFFLUX PUMP PBUE"/>
    <property type="match status" value="1"/>
</dbReference>
<evidence type="ECO:0000256" key="4">
    <source>
        <dbReference type="ARBA" id="ARBA00022989"/>
    </source>
</evidence>
<feature type="transmembrane region" description="Helical" evidence="6">
    <location>
        <begin position="298"/>
        <end position="314"/>
    </location>
</feature>
<evidence type="ECO:0000313" key="8">
    <source>
        <dbReference type="EMBL" id="QUS40633.1"/>
    </source>
</evidence>
<feature type="transmembrane region" description="Helical" evidence="6">
    <location>
        <begin position="138"/>
        <end position="160"/>
    </location>
</feature>
<feature type="domain" description="Major facilitator superfamily (MFS) profile" evidence="7">
    <location>
        <begin position="11"/>
        <end position="387"/>
    </location>
</feature>
<feature type="transmembrane region" description="Helical" evidence="6">
    <location>
        <begin position="77"/>
        <end position="96"/>
    </location>
</feature>
<feature type="transmembrane region" description="Helical" evidence="6">
    <location>
        <begin position="274"/>
        <end position="292"/>
    </location>
</feature>
<dbReference type="InterPro" id="IPR050189">
    <property type="entry name" value="MFS_Efflux_Transporters"/>
</dbReference>
<comment type="subcellular location">
    <subcellularLocation>
        <location evidence="1">Cell membrane</location>
        <topology evidence="1">Multi-pass membrane protein</topology>
    </subcellularLocation>
</comment>
<feature type="transmembrane region" description="Helical" evidence="6">
    <location>
        <begin position="362"/>
        <end position="382"/>
    </location>
</feature>
<feature type="transmembrane region" description="Helical" evidence="6">
    <location>
        <begin position="9"/>
        <end position="27"/>
    </location>
</feature>
<name>A0ABX8AAF6_9BRAD</name>
<dbReference type="InterPro" id="IPR020846">
    <property type="entry name" value="MFS_dom"/>
</dbReference>
<dbReference type="PANTHER" id="PTHR43124">
    <property type="entry name" value="PURINE EFFLUX PUMP PBUE"/>
    <property type="match status" value="1"/>
</dbReference>
<keyword evidence="2" id="KW-1003">Cell membrane</keyword>
<dbReference type="Gene3D" id="1.20.1250.20">
    <property type="entry name" value="MFS general substrate transporter like domains"/>
    <property type="match status" value="1"/>
</dbReference>
<reference evidence="8 9" key="1">
    <citation type="submission" date="2019-02" db="EMBL/GenBank/DDBJ databases">
        <title>Emended description of the genus Rhodopseudomonas and description of Rhodopseudomonas albus sp. nov., a non-phototrophic, heavy-metal-tolerant bacterium isolated from garden soil.</title>
        <authorList>
            <person name="Bao Z."/>
            <person name="Cao W.W."/>
            <person name="Sato Y."/>
            <person name="Nishizawa T."/>
            <person name="Zhao J."/>
            <person name="Guo Y."/>
            <person name="Ohta H."/>
        </authorList>
    </citation>
    <scope>NUCLEOTIDE SEQUENCE [LARGE SCALE GENOMIC DNA]</scope>
    <source>
        <strain evidence="8 9">SK50-23</strain>
    </source>
</reference>
<evidence type="ECO:0000259" key="7">
    <source>
        <dbReference type="PROSITE" id="PS50850"/>
    </source>
</evidence>
<dbReference type="Pfam" id="PF07690">
    <property type="entry name" value="MFS_1"/>
    <property type="match status" value="1"/>
</dbReference>
<gene>
    <name evidence="8" type="ORF">RPMA_18680</name>
</gene>
<keyword evidence="3 6" id="KW-0812">Transmembrane</keyword>
<dbReference type="PROSITE" id="PS50850">
    <property type="entry name" value="MFS"/>
    <property type="match status" value="1"/>
</dbReference>
<evidence type="ECO:0000256" key="5">
    <source>
        <dbReference type="ARBA" id="ARBA00023136"/>
    </source>
</evidence>
<feature type="transmembrane region" description="Helical" evidence="6">
    <location>
        <begin position="243"/>
        <end position="262"/>
    </location>
</feature>
<sequence>MLSNNVSRPFAPTALMIGNFVTGVGLLGPTAMLSELSAGLEVTIREAGLLITFGAVMLCICSPLMSWLTSRVERRTMLISVIAVVAVCNLASAFAPNYTVLLGIRLVMCIAAAPYTPQAAGVVGMLVPPEKRASSVAYAFLGWTLAAAVGLPMVTFIASRYGWREVYGVVGVMSCISFALLVWRIPRGLYGAPVDLTTWSALASNRLVLLLLSITTLQIAGQFSIFTFMAPLLERLAGAGHDAAASVFAIYGVCGFLGIMTATRIVDRWGALRTSLLSTSLVLTGMTVWSVGAGQLPVMALGVAIWGLGFGAITSMQQVRLITAAPAAGAAAVSLNTSMLYVGQAIGSGIGGLLFSGGYFRASGFVAMAFLTTALAAILWSLSFGSRGS</sequence>
<dbReference type="SUPFAM" id="SSF103473">
    <property type="entry name" value="MFS general substrate transporter"/>
    <property type="match status" value="1"/>
</dbReference>
<dbReference type="InterPro" id="IPR036259">
    <property type="entry name" value="MFS_trans_sf"/>
</dbReference>
<evidence type="ECO:0000256" key="6">
    <source>
        <dbReference type="SAM" id="Phobius"/>
    </source>
</evidence>
<dbReference type="InterPro" id="IPR011701">
    <property type="entry name" value="MFS"/>
</dbReference>
<evidence type="ECO:0000313" key="9">
    <source>
        <dbReference type="Proteomes" id="UP000682843"/>
    </source>
</evidence>
<accession>A0ABX8AAF6</accession>
<proteinExistence type="predicted"/>